<feature type="compositionally biased region" description="Basic and acidic residues" evidence="1">
    <location>
        <begin position="1"/>
        <end position="10"/>
    </location>
</feature>
<proteinExistence type="predicted"/>
<protein>
    <submittedName>
        <fullName evidence="2">Uncharacterized protein</fullName>
    </submittedName>
</protein>
<dbReference type="AlphaFoldDB" id="A0A971CZF5"/>
<sequence>MSVSLHEKSAPDGIAADGDGAVPGGRIQRWRIQRKIERCDVAYVRLSGRKLED</sequence>
<dbReference type="EMBL" id="JAAXZR010000023">
    <property type="protein sequence ID" value="NLT79944.1"/>
    <property type="molecule type" value="Genomic_DNA"/>
</dbReference>
<feature type="compositionally biased region" description="Low complexity" evidence="1">
    <location>
        <begin position="11"/>
        <end position="20"/>
    </location>
</feature>
<evidence type="ECO:0000313" key="3">
    <source>
        <dbReference type="Proteomes" id="UP000767327"/>
    </source>
</evidence>
<reference evidence="2" key="1">
    <citation type="journal article" date="2020" name="Biotechnol. Biofuels">
        <title>New insights from the biogas microbiome by comprehensive genome-resolved metagenomics of nearly 1600 species originating from multiple anaerobic digesters.</title>
        <authorList>
            <person name="Campanaro S."/>
            <person name="Treu L."/>
            <person name="Rodriguez-R L.M."/>
            <person name="Kovalovszki A."/>
            <person name="Ziels R.M."/>
            <person name="Maus I."/>
            <person name="Zhu X."/>
            <person name="Kougias P.G."/>
            <person name="Basile A."/>
            <person name="Luo G."/>
            <person name="Schluter A."/>
            <person name="Konstantinidis K.T."/>
            <person name="Angelidaki I."/>
        </authorList>
    </citation>
    <scope>NUCLEOTIDE SEQUENCE</scope>
    <source>
        <strain evidence="2">AS01afH2WH_6</strain>
    </source>
</reference>
<feature type="region of interest" description="Disordered" evidence="1">
    <location>
        <begin position="1"/>
        <end position="24"/>
    </location>
</feature>
<accession>A0A971CZF5</accession>
<evidence type="ECO:0000256" key="1">
    <source>
        <dbReference type="SAM" id="MobiDB-lite"/>
    </source>
</evidence>
<dbReference type="Proteomes" id="UP000767327">
    <property type="component" value="Unassembled WGS sequence"/>
</dbReference>
<comment type="caution">
    <text evidence="2">The sequence shown here is derived from an EMBL/GenBank/DDBJ whole genome shotgun (WGS) entry which is preliminary data.</text>
</comment>
<dbReference type="RefSeq" id="WP_273173953.1">
    <property type="nucleotide sequence ID" value="NZ_CP181270.1"/>
</dbReference>
<organism evidence="2 3">
    <name type="scientific">Bifidobacterium crudilactis</name>
    <dbReference type="NCBI Taxonomy" id="327277"/>
    <lineage>
        <taxon>Bacteria</taxon>
        <taxon>Bacillati</taxon>
        <taxon>Actinomycetota</taxon>
        <taxon>Actinomycetes</taxon>
        <taxon>Bifidobacteriales</taxon>
        <taxon>Bifidobacteriaceae</taxon>
        <taxon>Bifidobacterium</taxon>
    </lineage>
</organism>
<gene>
    <name evidence="2" type="ORF">GXW98_06655</name>
</gene>
<evidence type="ECO:0000313" key="2">
    <source>
        <dbReference type="EMBL" id="NLT79944.1"/>
    </source>
</evidence>
<reference evidence="2" key="2">
    <citation type="submission" date="2020-01" db="EMBL/GenBank/DDBJ databases">
        <authorList>
            <person name="Campanaro S."/>
        </authorList>
    </citation>
    <scope>NUCLEOTIDE SEQUENCE</scope>
    <source>
        <strain evidence="2">AS01afH2WH_6</strain>
    </source>
</reference>
<name>A0A971CZF5_9BIFI</name>